<gene>
    <name evidence="2" type="ORF">SPC81_05305</name>
</gene>
<protein>
    <submittedName>
        <fullName evidence="2">LPXTG cell wall anchor domain-containing protein</fullName>
    </submittedName>
</protein>
<keyword evidence="1" id="KW-0812">Transmembrane</keyword>
<evidence type="ECO:0000256" key="1">
    <source>
        <dbReference type="SAM" id="Phobius"/>
    </source>
</evidence>
<keyword evidence="3" id="KW-1185">Reference proteome</keyword>
<keyword evidence="1" id="KW-0472">Membrane</keyword>
<sequence length="50" mass="5289">MAQDKTYQAPAAHQQLLPETGSEAVAPLASLGFVGMLLGIFAMGKKKEDQ</sequence>
<proteinExistence type="predicted"/>
<dbReference type="Proteomes" id="UP001280591">
    <property type="component" value="Unassembled WGS sequence"/>
</dbReference>
<name>A0ABU5FYK1_9STRE</name>
<dbReference type="NCBIfam" id="TIGR01167">
    <property type="entry name" value="LPXTG_anchor"/>
    <property type="match status" value="1"/>
</dbReference>
<evidence type="ECO:0000313" key="3">
    <source>
        <dbReference type="Proteomes" id="UP001280591"/>
    </source>
</evidence>
<feature type="transmembrane region" description="Helical" evidence="1">
    <location>
        <begin position="24"/>
        <end position="44"/>
    </location>
</feature>
<evidence type="ECO:0000313" key="2">
    <source>
        <dbReference type="EMBL" id="MDY4346007.1"/>
    </source>
</evidence>
<reference evidence="2 3" key="1">
    <citation type="submission" date="2023-11" db="EMBL/GenBank/DDBJ databases">
        <title>Streptococcus wuxiensis sp. nov., Streptococcus jiangnanensis sp. nov., Streptococcus fermentans sp. nov., three novel members of the genus Streptococcus isolated from breast milk.</title>
        <authorList>
            <person name="Zhou Y."/>
            <person name="Yang B."/>
        </authorList>
    </citation>
    <scope>NUCLEOTIDE SEQUENCE [LARGE SCALE GENOMIC DNA]</scope>
    <source>
        <strain evidence="2 3">BJSWXB5TM5</strain>
    </source>
</reference>
<comment type="caution">
    <text evidence="2">The sequence shown here is derived from an EMBL/GenBank/DDBJ whole genome shotgun (WGS) entry which is preliminary data.</text>
</comment>
<dbReference type="EMBL" id="JAXHDP010000004">
    <property type="protein sequence ID" value="MDY4346007.1"/>
    <property type="molecule type" value="Genomic_DNA"/>
</dbReference>
<accession>A0ABU5FYK1</accession>
<keyword evidence="1" id="KW-1133">Transmembrane helix</keyword>
<organism evidence="2 3">
    <name type="scientific">Streptococcus fermentans</name>
    <dbReference type="NCBI Taxonomy" id="3095082"/>
    <lineage>
        <taxon>Bacteria</taxon>
        <taxon>Bacillati</taxon>
        <taxon>Bacillota</taxon>
        <taxon>Bacilli</taxon>
        <taxon>Lactobacillales</taxon>
        <taxon>Streptococcaceae</taxon>
        <taxon>Streptococcus</taxon>
    </lineage>
</organism>